<dbReference type="AlphaFoldDB" id="A0A5J4N330"/>
<protein>
    <submittedName>
        <fullName evidence="7">Niemann-Pick C2 protein</fullName>
    </submittedName>
</protein>
<comment type="caution">
    <text evidence="7">The sequence shown here is derived from an EMBL/GenBank/DDBJ whole genome shotgun (WGS) entry which is preliminary data.</text>
</comment>
<keyword evidence="5" id="KW-1015">Disulfide bond</keyword>
<evidence type="ECO:0000256" key="3">
    <source>
        <dbReference type="ARBA" id="ARBA00022525"/>
    </source>
</evidence>
<dbReference type="SMART" id="SM00737">
    <property type="entry name" value="ML"/>
    <property type="match status" value="1"/>
</dbReference>
<evidence type="ECO:0000313" key="7">
    <source>
        <dbReference type="EMBL" id="KAA3669884.1"/>
    </source>
</evidence>
<dbReference type="SUPFAM" id="SSF81296">
    <property type="entry name" value="E set domains"/>
    <property type="match status" value="1"/>
</dbReference>
<evidence type="ECO:0000256" key="4">
    <source>
        <dbReference type="ARBA" id="ARBA00022729"/>
    </source>
</evidence>
<keyword evidence="3" id="KW-0964">Secreted</keyword>
<dbReference type="InterPro" id="IPR033916">
    <property type="entry name" value="ML_Npc2-like"/>
</dbReference>
<evidence type="ECO:0000259" key="6">
    <source>
        <dbReference type="SMART" id="SM00737"/>
    </source>
</evidence>
<evidence type="ECO:0000256" key="5">
    <source>
        <dbReference type="ARBA" id="ARBA00023157"/>
    </source>
</evidence>
<accession>A0A5J4N330</accession>
<gene>
    <name evidence="7" type="ORF">DEA37_0012329</name>
</gene>
<dbReference type="Pfam" id="PF02221">
    <property type="entry name" value="E1_DerP2_DerF2"/>
    <property type="match status" value="1"/>
</dbReference>
<dbReference type="EMBL" id="QNGE01020768">
    <property type="protein sequence ID" value="KAA3669884.1"/>
    <property type="molecule type" value="Genomic_DNA"/>
</dbReference>
<dbReference type="GO" id="GO:0005576">
    <property type="term" value="C:extracellular region"/>
    <property type="evidence" value="ECO:0007669"/>
    <property type="project" value="UniProtKB-SubCell"/>
</dbReference>
<feature type="non-terminal residue" evidence="7">
    <location>
        <position position="1"/>
    </location>
</feature>
<comment type="similarity">
    <text evidence="2">Belongs to the NPC2 family.</text>
</comment>
<evidence type="ECO:0000313" key="8">
    <source>
        <dbReference type="Proteomes" id="UP000324629"/>
    </source>
</evidence>
<name>A0A5J4N330_9TREM</name>
<dbReference type="InterPro" id="IPR003172">
    <property type="entry name" value="ML_dom"/>
</dbReference>
<dbReference type="CDD" id="cd00916">
    <property type="entry name" value="Npc2_like"/>
    <property type="match status" value="1"/>
</dbReference>
<dbReference type="GO" id="GO:0032934">
    <property type="term" value="F:sterol binding"/>
    <property type="evidence" value="ECO:0007669"/>
    <property type="project" value="InterPro"/>
</dbReference>
<dbReference type="GO" id="GO:0032367">
    <property type="term" value="P:intracellular cholesterol transport"/>
    <property type="evidence" value="ECO:0007669"/>
    <property type="project" value="InterPro"/>
</dbReference>
<dbReference type="InterPro" id="IPR039670">
    <property type="entry name" value="NPC2-like"/>
</dbReference>
<dbReference type="PANTHER" id="PTHR11306:SF68">
    <property type="entry name" value="NPC INTRACELLULAR CHOLESTEROL TRANSPORTER 2"/>
    <property type="match status" value="1"/>
</dbReference>
<comment type="subcellular location">
    <subcellularLocation>
        <location evidence="1">Secreted</location>
    </subcellularLocation>
</comment>
<dbReference type="InterPro" id="IPR014756">
    <property type="entry name" value="Ig_E-set"/>
</dbReference>
<reference evidence="7 8" key="1">
    <citation type="journal article" date="2019" name="Gigascience">
        <title>Whole-genome sequence of the oriental lung fluke Paragonimus westermani.</title>
        <authorList>
            <person name="Oey H."/>
            <person name="Zakrzewski M."/>
            <person name="Narain K."/>
            <person name="Devi K.R."/>
            <person name="Agatsuma T."/>
            <person name="Nawaratna S."/>
            <person name="Gobert G.N."/>
            <person name="Jones M.K."/>
            <person name="Ragan M.A."/>
            <person name="McManus D.P."/>
            <person name="Krause L."/>
        </authorList>
    </citation>
    <scope>NUCLEOTIDE SEQUENCE [LARGE SCALE GENOMIC DNA]</scope>
    <source>
        <strain evidence="7 8">IND2009</strain>
    </source>
</reference>
<dbReference type="Proteomes" id="UP000324629">
    <property type="component" value="Unassembled WGS sequence"/>
</dbReference>
<sequence>SAWDSIWTEHSSKIVVSEHAFVTHDGTGDGEGSAQPTHLCLSDSIEAMPKSITFPSIRTGSQAGVLKSVDVVPCDTKPCTLYKKENAQIIITFSAKRRIDHGKVVVHGVIEGVPIPFPLDHTDMCEFTQPTCPLEPSGQVYTYSYSLPVKSTYPSIRLDVKWQLQDNNEDIICALIPVQISSR</sequence>
<evidence type="ECO:0000256" key="1">
    <source>
        <dbReference type="ARBA" id="ARBA00004613"/>
    </source>
</evidence>
<organism evidence="7 8">
    <name type="scientific">Paragonimus westermani</name>
    <dbReference type="NCBI Taxonomy" id="34504"/>
    <lineage>
        <taxon>Eukaryota</taxon>
        <taxon>Metazoa</taxon>
        <taxon>Spiralia</taxon>
        <taxon>Lophotrochozoa</taxon>
        <taxon>Platyhelminthes</taxon>
        <taxon>Trematoda</taxon>
        <taxon>Digenea</taxon>
        <taxon>Plagiorchiida</taxon>
        <taxon>Troglotremata</taxon>
        <taxon>Troglotrematidae</taxon>
        <taxon>Paragonimus</taxon>
    </lineage>
</organism>
<keyword evidence="8" id="KW-1185">Reference proteome</keyword>
<keyword evidence="4" id="KW-0732">Signal</keyword>
<evidence type="ECO:0000256" key="2">
    <source>
        <dbReference type="ARBA" id="ARBA00006370"/>
    </source>
</evidence>
<dbReference type="Gene3D" id="2.60.40.770">
    <property type="match status" value="1"/>
</dbReference>
<dbReference type="FunFam" id="2.60.40.770:FF:000001">
    <property type="entry name" value="NPC intracellular cholesterol transporter 2"/>
    <property type="match status" value="1"/>
</dbReference>
<dbReference type="PANTHER" id="PTHR11306">
    <property type="entry name" value="NIEMANN PICK TYPE C2 PROTEIN NPC2-RELATED"/>
    <property type="match status" value="1"/>
</dbReference>
<feature type="domain" description="MD-2-related lipid-recognition" evidence="6">
    <location>
        <begin position="60"/>
        <end position="178"/>
    </location>
</feature>
<proteinExistence type="inferred from homology"/>